<dbReference type="InterPro" id="IPR036188">
    <property type="entry name" value="FAD/NAD-bd_sf"/>
</dbReference>
<evidence type="ECO:0000256" key="2">
    <source>
        <dbReference type="ARBA" id="ARBA00023033"/>
    </source>
</evidence>
<reference evidence="3" key="1">
    <citation type="journal article" date="2020" name="BMC Genomics">
        <title>Correction to: Identification and distribution of gene clusters required for synthesis of sphingolipid metabolism inhibitors in diverse species of the filamentous fungus Fusarium.</title>
        <authorList>
            <person name="Kim H.S."/>
            <person name="Lohmar J.M."/>
            <person name="Busman M."/>
            <person name="Brown D.W."/>
            <person name="Naumann T.A."/>
            <person name="Divon H.H."/>
            <person name="Lysoe E."/>
            <person name="Uhlig S."/>
            <person name="Proctor R.H."/>
        </authorList>
    </citation>
    <scope>NUCLEOTIDE SEQUENCE</scope>
    <source>
        <strain evidence="3">NRRL 20472</strain>
    </source>
</reference>
<dbReference type="GO" id="GO:0004497">
    <property type="term" value="F:monooxygenase activity"/>
    <property type="evidence" value="ECO:0007669"/>
    <property type="project" value="UniProtKB-KW"/>
</dbReference>
<comment type="cofactor">
    <cofactor evidence="1">
        <name>FAD</name>
        <dbReference type="ChEBI" id="CHEBI:57692"/>
    </cofactor>
</comment>
<comment type="caution">
    <text evidence="3">The sequence shown here is derived from an EMBL/GenBank/DDBJ whole genome shotgun (WGS) entry which is preliminary data.</text>
</comment>
<evidence type="ECO:0000313" key="3">
    <source>
        <dbReference type="EMBL" id="KAF4949217.1"/>
    </source>
</evidence>
<organism evidence="3 4">
    <name type="scientific">Fusarium sarcochroum</name>
    <dbReference type="NCBI Taxonomy" id="1208366"/>
    <lineage>
        <taxon>Eukaryota</taxon>
        <taxon>Fungi</taxon>
        <taxon>Dikarya</taxon>
        <taxon>Ascomycota</taxon>
        <taxon>Pezizomycotina</taxon>
        <taxon>Sordariomycetes</taxon>
        <taxon>Hypocreomycetidae</taxon>
        <taxon>Hypocreales</taxon>
        <taxon>Nectriaceae</taxon>
        <taxon>Fusarium</taxon>
        <taxon>Fusarium lateritium species complex</taxon>
    </lineage>
</organism>
<keyword evidence="2" id="KW-0503">Monooxygenase</keyword>
<evidence type="ECO:0008006" key="5">
    <source>
        <dbReference type="Google" id="ProtNLM"/>
    </source>
</evidence>
<sequence>MSSKTQLHEYNTDVLILGAGISGINAAYRIQESFLGLSYAIFEGREELGGTWSHFQHPGIRSDSDLHTFGFPWGPWTEERPIADGPSMLKYIKDVASRHGIDQHIQYHHSVTSIEWASEEQRWTIQVIADDTEQNTCTSRFIFAATGLFDYEEGLRSTIQGIEDFEGTVVHP</sequence>
<dbReference type="AlphaFoldDB" id="A0A8H4WT10"/>
<evidence type="ECO:0000256" key="1">
    <source>
        <dbReference type="ARBA" id="ARBA00001974"/>
    </source>
</evidence>
<reference evidence="3" key="2">
    <citation type="submission" date="2020-05" db="EMBL/GenBank/DDBJ databases">
        <authorList>
            <person name="Kim H.-S."/>
            <person name="Proctor R.H."/>
            <person name="Brown D.W."/>
        </authorList>
    </citation>
    <scope>NUCLEOTIDE SEQUENCE</scope>
    <source>
        <strain evidence="3">NRRL 20472</strain>
    </source>
</reference>
<keyword evidence="2" id="KW-0560">Oxidoreductase</keyword>
<dbReference type="PANTHER" id="PTHR43872:SF1">
    <property type="entry name" value="MONOOXYGENASE, PUTATIVE (AFU_ORTHOLOGUE AFUA_8G02570)-RELATED"/>
    <property type="match status" value="1"/>
</dbReference>
<keyword evidence="4" id="KW-1185">Reference proteome</keyword>
<dbReference type="Gene3D" id="3.50.50.60">
    <property type="entry name" value="FAD/NAD(P)-binding domain"/>
    <property type="match status" value="1"/>
</dbReference>
<gene>
    <name evidence="3" type="ORF">FSARC_13558</name>
</gene>
<dbReference type="PANTHER" id="PTHR43872">
    <property type="entry name" value="MONOOXYGENASE, PUTATIVE (AFU_ORTHOLOGUE AFUA_8G02570)-RELATED"/>
    <property type="match status" value="1"/>
</dbReference>
<dbReference type="Proteomes" id="UP000622797">
    <property type="component" value="Unassembled WGS sequence"/>
</dbReference>
<evidence type="ECO:0000313" key="4">
    <source>
        <dbReference type="Proteomes" id="UP000622797"/>
    </source>
</evidence>
<protein>
    <recommendedName>
        <fullName evidence="5">Monooxygenase</fullName>
    </recommendedName>
</protein>
<dbReference type="EMBL" id="JABEXW010001017">
    <property type="protein sequence ID" value="KAF4949217.1"/>
    <property type="molecule type" value="Genomic_DNA"/>
</dbReference>
<dbReference type="InterPro" id="IPR051820">
    <property type="entry name" value="FAD-binding_MO"/>
</dbReference>
<proteinExistence type="predicted"/>
<dbReference type="SUPFAM" id="SSF51905">
    <property type="entry name" value="FAD/NAD(P)-binding domain"/>
    <property type="match status" value="1"/>
</dbReference>
<name>A0A8H4WT10_9HYPO</name>
<accession>A0A8H4WT10</accession>
<dbReference type="OrthoDB" id="5003813at2759"/>
<dbReference type="Pfam" id="PF13450">
    <property type="entry name" value="NAD_binding_8"/>
    <property type="match status" value="1"/>
</dbReference>